<evidence type="ECO:0000313" key="11">
    <source>
        <dbReference type="EMBL" id="CAD9974202.1"/>
    </source>
</evidence>
<dbReference type="GO" id="GO:0005789">
    <property type="term" value="C:endoplasmic reticulum membrane"/>
    <property type="evidence" value="ECO:0007669"/>
    <property type="project" value="UniProtKB-SubCell"/>
</dbReference>
<dbReference type="CDD" id="cd02961">
    <property type="entry name" value="PDI_a_family"/>
    <property type="match status" value="1"/>
</dbReference>
<dbReference type="InterPro" id="IPR036249">
    <property type="entry name" value="Thioredoxin-like_sf"/>
</dbReference>
<evidence type="ECO:0000256" key="2">
    <source>
        <dbReference type="ARBA" id="ARBA00022448"/>
    </source>
</evidence>
<evidence type="ECO:0000256" key="9">
    <source>
        <dbReference type="SAM" id="Phobius"/>
    </source>
</evidence>
<dbReference type="AlphaFoldDB" id="A0A7S2YFM2"/>
<evidence type="ECO:0000256" key="4">
    <source>
        <dbReference type="ARBA" id="ARBA00022824"/>
    </source>
</evidence>
<dbReference type="InterPro" id="IPR052454">
    <property type="entry name" value="TMX_domain-containing"/>
</dbReference>
<protein>
    <recommendedName>
        <fullName evidence="10">Thioredoxin domain-containing protein</fullName>
    </recommendedName>
</protein>
<evidence type="ECO:0000256" key="3">
    <source>
        <dbReference type="ARBA" id="ARBA00022729"/>
    </source>
</evidence>
<evidence type="ECO:0000256" key="7">
    <source>
        <dbReference type="ARBA" id="ARBA00023157"/>
    </source>
</evidence>
<dbReference type="GO" id="GO:0015036">
    <property type="term" value="F:disulfide oxidoreductase activity"/>
    <property type="evidence" value="ECO:0007669"/>
    <property type="project" value="TreeGrafter"/>
</dbReference>
<dbReference type="InterPro" id="IPR013766">
    <property type="entry name" value="Thioredoxin_domain"/>
</dbReference>
<dbReference type="SUPFAM" id="SSF52833">
    <property type="entry name" value="Thioredoxin-like"/>
    <property type="match status" value="1"/>
</dbReference>
<keyword evidence="5" id="KW-0249">Electron transport</keyword>
<sequence>MPTYNEIAAHFHSQPHLQVKVGKIDGDAERALATRFNVHSYPSFYVIDGYSVYSFEDRARSKHNLIQYVQKKGYKTDYGDGLNTAPLPFYASPLGPVGLIQGTLISTGYGLADIFVWLQDSFHLSPIFAGMILFGSAFVGCFIMIVILAIAMTPKEKQD</sequence>
<reference evidence="11" key="1">
    <citation type="submission" date="2021-01" db="EMBL/GenBank/DDBJ databases">
        <authorList>
            <person name="Corre E."/>
            <person name="Pelletier E."/>
            <person name="Niang G."/>
            <person name="Scheremetjew M."/>
            <person name="Finn R."/>
            <person name="Kale V."/>
            <person name="Holt S."/>
            <person name="Cochrane G."/>
            <person name="Meng A."/>
            <person name="Brown T."/>
            <person name="Cohen L."/>
        </authorList>
    </citation>
    <scope>NUCLEOTIDE SEQUENCE</scope>
    <source>
        <strain evidence="11">CCMP125</strain>
    </source>
</reference>
<keyword evidence="9" id="KW-0472">Membrane</keyword>
<dbReference type="PANTHER" id="PTHR46107:SF3">
    <property type="entry name" value="THIOREDOXIN DOMAIN-CONTAINING PROTEIN"/>
    <property type="match status" value="1"/>
</dbReference>
<keyword evidence="6 9" id="KW-1133">Transmembrane helix</keyword>
<dbReference type="EMBL" id="HBHT01023502">
    <property type="protein sequence ID" value="CAD9974202.1"/>
    <property type="molecule type" value="Transcribed_RNA"/>
</dbReference>
<evidence type="ECO:0000256" key="1">
    <source>
        <dbReference type="ARBA" id="ARBA00004389"/>
    </source>
</evidence>
<keyword evidence="4" id="KW-0256">Endoplasmic reticulum</keyword>
<comment type="subcellular location">
    <subcellularLocation>
        <location evidence="1">Endoplasmic reticulum membrane</location>
        <topology evidence="1">Single-pass membrane protein</topology>
    </subcellularLocation>
</comment>
<dbReference type="Pfam" id="PF00085">
    <property type="entry name" value="Thioredoxin"/>
    <property type="match status" value="1"/>
</dbReference>
<evidence type="ECO:0000256" key="5">
    <source>
        <dbReference type="ARBA" id="ARBA00022982"/>
    </source>
</evidence>
<organism evidence="11">
    <name type="scientific">Entomoneis paludosa</name>
    <dbReference type="NCBI Taxonomy" id="265537"/>
    <lineage>
        <taxon>Eukaryota</taxon>
        <taxon>Sar</taxon>
        <taxon>Stramenopiles</taxon>
        <taxon>Ochrophyta</taxon>
        <taxon>Bacillariophyta</taxon>
        <taxon>Bacillariophyceae</taxon>
        <taxon>Bacillariophycidae</taxon>
        <taxon>Entomoneidaceae</taxon>
        <taxon>Entomoneis</taxon>
    </lineage>
</organism>
<keyword evidence="8" id="KW-0676">Redox-active center</keyword>
<gene>
    <name evidence="11" type="ORF">APAL1065_LOCUS15772</name>
</gene>
<dbReference type="Gene3D" id="3.40.30.10">
    <property type="entry name" value="Glutaredoxin"/>
    <property type="match status" value="1"/>
</dbReference>
<keyword evidence="2" id="KW-0813">Transport</keyword>
<keyword evidence="3" id="KW-0732">Signal</keyword>
<name>A0A7S2YFM2_9STRA</name>
<dbReference type="PANTHER" id="PTHR46107">
    <property type="entry name" value="DUMPY: SHORTER THAN WILD-TYPE"/>
    <property type="match status" value="1"/>
</dbReference>
<evidence type="ECO:0000259" key="10">
    <source>
        <dbReference type="Pfam" id="PF00085"/>
    </source>
</evidence>
<proteinExistence type="predicted"/>
<feature type="transmembrane region" description="Helical" evidence="9">
    <location>
        <begin position="127"/>
        <end position="151"/>
    </location>
</feature>
<keyword evidence="7" id="KW-1015">Disulfide bond</keyword>
<feature type="domain" description="Thioredoxin" evidence="10">
    <location>
        <begin position="2"/>
        <end position="70"/>
    </location>
</feature>
<evidence type="ECO:0000256" key="8">
    <source>
        <dbReference type="ARBA" id="ARBA00023284"/>
    </source>
</evidence>
<accession>A0A7S2YFM2</accession>
<evidence type="ECO:0000256" key="6">
    <source>
        <dbReference type="ARBA" id="ARBA00022989"/>
    </source>
</evidence>
<keyword evidence="9" id="KW-0812">Transmembrane</keyword>